<evidence type="ECO:0000256" key="6">
    <source>
        <dbReference type="ARBA" id="ARBA00022801"/>
    </source>
</evidence>
<reference evidence="12 13" key="1">
    <citation type="submission" date="2018-09" db="EMBL/GenBank/DDBJ databases">
        <authorList>
            <person name="Wang Z."/>
        </authorList>
    </citation>
    <scope>NUCLEOTIDE SEQUENCE [LARGE SCALE GENOMIC DNA]</scope>
    <source>
        <strain evidence="12 13">ALS 81</strain>
    </source>
</reference>
<dbReference type="GO" id="GO:0006508">
    <property type="term" value="P:proteolysis"/>
    <property type="evidence" value="ECO:0007669"/>
    <property type="project" value="UniProtKB-KW"/>
</dbReference>
<keyword evidence="13" id="KW-1185">Reference proteome</keyword>
<name>A0A420EJT8_9ALTE</name>
<feature type="transmembrane region" description="Helical" evidence="9">
    <location>
        <begin position="71"/>
        <end position="88"/>
    </location>
</feature>
<keyword evidence="4 9" id="KW-0812">Transmembrane</keyword>
<evidence type="ECO:0000256" key="11">
    <source>
        <dbReference type="RuleBase" id="RU004181"/>
    </source>
</evidence>
<evidence type="ECO:0000256" key="7">
    <source>
        <dbReference type="ARBA" id="ARBA00022989"/>
    </source>
</evidence>
<keyword evidence="8 9" id="KW-0472">Membrane</keyword>
<accession>A0A420EJT8</accession>
<dbReference type="EC" id="3.4.23.36" evidence="9"/>
<dbReference type="Proteomes" id="UP000286482">
    <property type="component" value="Unassembled WGS sequence"/>
</dbReference>
<feature type="transmembrane region" description="Helical" evidence="9">
    <location>
        <begin position="97"/>
        <end position="114"/>
    </location>
</feature>
<gene>
    <name evidence="9" type="primary">lspA</name>
    <name evidence="12" type="ORF">DBZ36_02975</name>
</gene>
<dbReference type="PRINTS" id="PR00781">
    <property type="entry name" value="LIPOSIGPTASE"/>
</dbReference>
<evidence type="ECO:0000256" key="5">
    <source>
        <dbReference type="ARBA" id="ARBA00022750"/>
    </source>
</evidence>
<evidence type="ECO:0000256" key="4">
    <source>
        <dbReference type="ARBA" id="ARBA00022692"/>
    </source>
</evidence>
<keyword evidence="6 9" id="KW-0378">Hydrolase</keyword>
<dbReference type="PANTHER" id="PTHR33695">
    <property type="entry name" value="LIPOPROTEIN SIGNAL PEPTIDASE"/>
    <property type="match status" value="1"/>
</dbReference>
<keyword evidence="5 9" id="KW-0064">Aspartyl protease</keyword>
<feature type="transmembrane region" description="Helical" evidence="9">
    <location>
        <begin position="12"/>
        <end position="37"/>
    </location>
</feature>
<feature type="active site" evidence="9">
    <location>
        <position position="124"/>
    </location>
</feature>
<comment type="function">
    <text evidence="9 10">This protein specifically catalyzes the removal of signal peptides from prolipoproteins.</text>
</comment>
<dbReference type="GO" id="GO:0005886">
    <property type="term" value="C:plasma membrane"/>
    <property type="evidence" value="ECO:0007669"/>
    <property type="project" value="UniProtKB-SubCell"/>
</dbReference>
<comment type="subcellular location">
    <subcellularLocation>
        <location evidence="9">Cell membrane</location>
        <topology evidence="9">Multi-pass membrane protein</topology>
    </subcellularLocation>
</comment>
<evidence type="ECO:0000313" key="12">
    <source>
        <dbReference type="EMBL" id="RKF20920.1"/>
    </source>
</evidence>
<keyword evidence="7 9" id="KW-1133">Transmembrane helix</keyword>
<dbReference type="NCBIfam" id="TIGR00077">
    <property type="entry name" value="lspA"/>
    <property type="match status" value="1"/>
</dbReference>
<evidence type="ECO:0000256" key="9">
    <source>
        <dbReference type="HAMAP-Rule" id="MF_00161"/>
    </source>
</evidence>
<keyword evidence="3 9" id="KW-0645">Protease</keyword>
<evidence type="ECO:0000256" key="8">
    <source>
        <dbReference type="ARBA" id="ARBA00023136"/>
    </source>
</evidence>
<evidence type="ECO:0000256" key="1">
    <source>
        <dbReference type="ARBA" id="ARBA00006139"/>
    </source>
</evidence>
<evidence type="ECO:0000256" key="3">
    <source>
        <dbReference type="ARBA" id="ARBA00022670"/>
    </source>
</evidence>
<feature type="transmembrane region" description="Helical" evidence="9">
    <location>
        <begin position="134"/>
        <end position="154"/>
    </location>
</feature>
<dbReference type="PANTHER" id="PTHR33695:SF1">
    <property type="entry name" value="LIPOPROTEIN SIGNAL PEPTIDASE"/>
    <property type="match status" value="1"/>
</dbReference>
<organism evidence="12 13">
    <name type="scientific">Alginatibacterium sediminis</name>
    <dbReference type="NCBI Taxonomy" id="2164068"/>
    <lineage>
        <taxon>Bacteria</taxon>
        <taxon>Pseudomonadati</taxon>
        <taxon>Pseudomonadota</taxon>
        <taxon>Gammaproteobacteria</taxon>
        <taxon>Alteromonadales</taxon>
        <taxon>Alteromonadaceae</taxon>
        <taxon>Alginatibacterium</taxon>
    </lineage>
</organism>
<dbReference type="EMBL" id="RAQO01000003">
    <property type="protein sequence ID" value="RKF20920.1"/>
    <property type="molecule type" value="Genomic_DNA"/>
</dbReference>
<evidence type="ECO:0000256" key="2">
    <source>
        <dbReference type="ARBA" id="ARBA00022475"/>
    </source>
</evidence>
<dbReference type="GO" id="GO:0004190">
    <property type="term" value="F:aspartic-type endopeptidase activity"/>
    <property type="evidence" value="ECO:0007669"/>
    <property type="project" value="UniProtKB-UniRule"/>
</dbReference>
<dbReference type="Pfam" id="PF01252">
    <property type="entry name" value="Peptidase_A8"/>
    <property type="match status" value="1"/>
</dbReference>
<comment type="caution">
    <text evidence="12">The sequence shown here is derived from an EMBL/GenBank/DDBJ whole genome shotgun (WGS) entry which is preliminary data.</text>
</comment>
<sequence>MNPISNSNRSLKWLWLSLAFIVVDQLTKLAVVVWMPLYSRIEISSFFNLVHVRNEGAAFSFLSDAGGWQRWFFTGLALFISGLLIYWLRKTPQEHKLTAIAYAMIIGGAIGNAIDRVIYGNVVDFLDFYWNSSHWPAFNVADSVIMLGAALLILDGFRTGSESTTSNKESS</sequence>
<evidence type="ECO:0000313" key="13">
    <source>
        <dbReference type="Proteomes" id="UP000286482"/>
    </source>
</evidence>
<feature type="active site" evidence="9">
    <location>
        <position position="142"/>
    </location>
</feature>
<dbReference type="HAMAP" id="MF_00161">
    <property type="entry name" value="LspA"/>
    <property type="match status" value="1"/>
</dbReference>
<dbReference type="OrthoDB" id="9810259at2"/>
<protein>
    <recommendedName>
        <fullName evidence="9">Lipoprotein signal peptidase</fullName>
        <ecNumber evidence="9">3.4.23.36</ecNumber>
    </recommendedName>
    <alternativeName>
        <fullName evidence="9">Prolipoprotein signal peptidase</fullName>
    </alternativeName>
    <alternativeName>
        <fullName evidence="9">Signal peptidase II</fullName>
        <shortName evidence="9">SPase II</shortName>
    </alternativeName>
</protein>
<proteinExistence type="inferred from homology"/>
<dbReference type="PROSITE" id="PS00855">
    <property type="entry name" value="SPASE_II"/>
    <property type="match status" value="1"/>
</dbReference>
<evidence type="ECO:0000256" key="10">
    <source>
        <dbReference type="RuleBase" id="RU000594"/>
    </source>
</evidence>
<dbReference type="InterPro" id="IPR001872">
    <property type="entry name" value="Peptidase_A8"/>
</dbReference>
<keyword evidence="2 9" id="KW-1003">Cell membrane</keyword>
<comment type="catalytic activity">
    <reaction evidence="9 10">
        <text>Release of signal peptides from bacterial membrane prolipoproteins. Hydrolyzes -Xaa-Yaa-Zaa-|-(S,diacylglyceryl)Cys-, in which Xaa is hydrophobic (preferably Leu), and Yaa (Ala or Ser) and Zaa (Gly or Ala) have small, neutral side chains.</text>
        <dbReference type="EC" id="3.4.23.36"/>
    </reaction>
</comment>
<dbReference type="UniPathway" id="UPA00665"/>
<comment type="pathway">
    <text evidence="9">Protein modification; lipoprotein biosynthesis (signal peptide cleavage).</text>
</comment>
<dbReference type="AlphaFoldDB" id="A0A420EJT8"/>
<keyword evidence="12" id="KW-0449">Lipoprotein</keyword>
<dbReference type="RefSeq" id="WP_120353448.1">
    <property type="nucleotide sequence ID" value="NZ_RAQO01000003.1"/>
</dbReference>
<comment type="similarity">
    <text evidence="1 9 11">Belongs to the peptidase A8 family.</text>
</comment>